<dbReference type="Pfam" id="PF02646">
    <property type="entry name" value="RmuC"/>
    <property type="match status" value="1"/>
</dbReference>
<proteinExistence type="inferred from homology"/>
<organism evidence="5 6">
    <name type="scientific">Pseudoxanthomonas spadix (strain BD-a59)</name>
    <dbReference type="NCBI Taxonomy" id="1045855"/>
    <lineage>
        <taxon>Bacteria</taxon>
        <taxon>Pseudomonadati</taxon>
        <taxon>Pseudomonadota</taxon>
        <taxon>Gammaproteobacteria</taxon>
        <taxon>Lysobacterales</taxon>
        <taxon>Lysobacteraceae</taxon>
        <taxon>Pseudoxanthomonas</taxon>
    </lineage>
</organism>
<comment type="function">
    <text evidence="1">Involved in DNA recombination.</text>
</comment>
<sequence length="528" mass="58394">MQPEILILGGLVLAVIVLQLVLLLRRSNTDALENALREEQRSGRGELREQLEGLARQQDARMEAFARNLTELSTRTDTRLDLLRQALGEDARKAREEGAQAQQRSAEQLGSRLVEMRAQLDAFGAQQEARIVAFGQQLSELIARSDAHMAALREALAEDARKARSEAGQSQQRFADAQGLRLTELTQRNEARIAEMRATLDQQLQRLQADNAAKLEQIRVTVDEKLQGTLNTRLDASFKLVSERLEQVQRGLGEMQQLATGVGDLKRVLTNVKSRGGWGEVQLENILEQTLTIEQYARSVKVSADSNEMVDFAVRLPGRGDGHATPVWLPLDSKFPHEDYEKLLNAQELGDAEAVRVTGVQLERAIRIQAKSISDKYIAPPHTTDFAVMFLPTEGLYAEVIRRPGLVDLLQREHRVVIAGPTTVTALLNSLQMGFRTLAIEQRSSEVWALLGAVKSEFGKFAGILEKAEKQINTVSKSLGDASRKTRTIARRLRGVETLGQSQSQALLGELGAELDEEAEPAGDDPPA</sequence>
<dbReference type="AlphaFoldDB" id="G7UTJ2"/>
<accession>G7UTJ2</accession>
<comment type="similarity">
    <text evidence="2">Belongs to the RmuC family.</text>
</comment>
<keyword evidence="3" id="KW-0175">Coiled coil</keyword>
<dbReference type="GO" id="GO:0006310">
    <property type="term" value="P:DNA recombination"/>
    <property type="evidence" value="ECO:0007669"/>
    <property type="project" value="UniProtKB-KW"/>
</dbReference>
<dbReference type="Proteomes" id="UP000005870">
    <property type="component" value="Chromosome"/>
</dbReference>
<reference evidence="5 6" key="1">
    <citation type="journal article" date="2012" name="J. Bacteriol.">
        <title>Complete Genome Sequence of the BTEX-Degrading Bacterium Pseudoxanthomonas spadix BD-a59.</title>
        <authorList>
            <person name="Lee S.H."/>
            <person name="Jin H.M."/>
            <person name="Lee H.J."/>
            <person name="Kim J.M."/>
            <person name="Jeon C.O."/>
        </authorList>
    </citation>
    <scope>NUCLEOTIDE SEQUENCE [LARGE SCALE GENOMIC DNA]</scope>
    <source>
        <strain evidence="5 6">BD-a59</strain>
    </source>
</reference>
<dbReference type="eggNOG" id="COG1322">
    <property type="taxonomic scope" value="Bacteria"/>
</dbReference>
<gene>
    <name evidence="5" type="ordered locus">DSC_01200</name>
</gene>
<protein>
    <submittedName>
        <fullName evidence="5">RmuC family DNA recombination protein</fullName>
    </submittedName>
</protein>
<name>G7UTJ2_PSEUP</name>
<keyword evidence="4" id="KW-0233">DNA recombination</keyword>
<dbReference type="EMBL" id="CP003093">
    <property type="protein sequence ID" value="AER54893.1"/>
    <property type="molecule type" value="Genomic_DNA"/>
</dbReference>
<dbReference type="KEGG" id="psd:DSC_01200"/>
<evidence type="ECO:0000313" key="5">
    <source>
        <dbReference type="EMBL" id="AER54893.1"/>
    </source>
</evidence>
<dbReference type="OrthoDB" id="9765111at2"/>
<evidence type="ECO:0000256" key="4">
    <source>
        <dbReference type="ARBA" id="ARBA00023172"/>
    </source>
</evidence>
<dbReference type="PANTHER" id="PTHR30563">
    <property type="entry name" value="DNA RECOMBINATION PROTEIN RMUC"/>
    <property type="match status" value="1"/>
</dbReference>
<keyword evidence="6" id="KW-1185">Reference proteome</keyword>
<dbReference type="HOGENOM" id="CLU_020365_1_1_6"/>
<dbReference type="RefSeq" id="WP_014159071.1">
    <property type="nucleotide sequence ID" value="NC_016147.2"/>
</dbReference>
<evidence type="ECO:0000256" key="2">
    <source>
        <dbReference type="ARBA" id="ARBA00009840"/>
    </source>
</evidence>
<dbReference type="InterPro" id="IPR003798">
    <property type="entry name" value="DNA_recombination_RmuC"/>
</dbReference>
<dbReference type="PANTHER" id="PTHR30563:SF0">
    <property type="entry name" value="DNA RECOMBINATION PROTEIN RMUC"/>
    <property type="match status" value="1"/>
</dbReference>
<evidence type="ECO:0000256" key="3">
    <source>
        <dbReference type="ARBA" id="ARBA00023054"/>
    </source>
</evidence>
<evidence type="ECO:0000313" key="6">
    <source>
        <dbReference type="Proteomes" id="UP000005870"/>
    </source>
</evidence>
<evidence type="ECO:0000256" key="1">
    <source>
        <dbReference type="ARBA" id="ARBA00003416"/>
    </source>
</evidence>